<keyword evidence="3" id="KW-1185">Reference proteome</keyword>
<dbReference type="AlphaFoldDB" id="A0A4V2SNR1"/>
<feature type="coiled-coil region" evidence="1">
    <location>
        <begin position="40"/>
        <end position="81"/>
    </location>
</feature>
<keyword evidence="1" id="KW-0175">Coiled coil</keyword>
<evidence type="ECO:0000313" key="2">
    <source>
        <dbReference type="EMBL" id="TCP32156.1"/>
    </source>
</evidence>
<dbReference type="Proteomes" id="UP000295416">
    <property type="component" value="Unassembled WGS sequence"/>
</dbReference>
<evidence type="ECO:0000313" key="3">
    <source>
        <dbReference type="Proteomes" id="UP000295416"/>
    </source>
</evidence>
<accession>A0A4V2SNR1</accession>
<proteinExistence type="predicted"/>
<dbReference type="RefSeq" id="WP_165886791.1">
    <property type="nucleotide sequence ID" value="NZ_SLXK01000001.1"/>
</dbReference>
<evidence type="ECO:0000256" key="1">
    <source>
        <dbReference type="SAM" id="Coils"/>
    </source>
</evidence>
<protein>
    <submittedName>
        <fullName evidence="2">Viral Gp157 protein</fullName>
    </submittedName>
</protein>
<dbReference type="InterPro" id="IPR008840">
    <property type="entry name" value="Sipho_Gp157"/>
</dbReference>
<sequence>MKLYALTDSYQRLLESTEDVDSDTYQDTLESIEDAIEDKCENTAKVIKTIEAEAKALKDEEKRLSDRRKALENRARNMKEYLKQNLMAAGMEKIKGPLLTVSIQNNPPTVHVSNEGIIPQEFFIQPNPVLNRKALLNHLNSGSDVEGVEIRQGQSLRIR</sequence>
<dbReference type="EMBL" id="SLXK01000001">
    <property type="protein sequence ID" value="TCP32156.1"/>
    <property type="molecule type" value="Genomic_DNA"/>
</dbReference>
<comment type="caution">
    <text evidence="2">The sequence shown here is derived from an EMBL/GenBank/DDBJ whole genome shotgun (WGS) entry which is preliminary data.</text>
</comment>
<organism evidence="2 3">
    <name type="scientific">Scopulibacillus darangshiensis</name>
    <dbReference type="NCBI Taxonomy" id="442528"/>
    <lineage>
        <taxon>Bacteria</taxon>
        <taxon>Bacillati</taxon>
        <taxon>Bacillota</taxon>
        <taxon>Bacilli</taxon>
        <taxon>Bacillales</taxon>
        <taxon>Sporolactobacillaceae</taxon>
        <taxon>Scopulibacillus</taxon>
    </lineage>
</organism>
<reference evidence="2 3" key="1">
    <citation type="submission" date="2019-03" db="EMBL/GenBank/DDBJ databases">
        <title>Genomic Encyclopedia of Type Strains, Phase IV (KMG-IV): sequencing the most valuable type-strain genomes for metagenomic binning, comparative biology and taxonomic classification.</title>
        <authorList>
            <person name="Goeker M."/>
        </authorList>
    </citation>
    <scope>NUCLEOTIDE SEQUENCE [LARGE SCALE GENOMIC DNA]</scope>
    <source>
        <strain evidence="2 3">DSM 19377</strain>
    </source>
</reference>
<name>A0A4V2SNR1_9BACL</name>
<dbReference type="Pfam" id="PF05565">
    <property type="entry name" value="Sipho_Gp157"/>
    <property type="match status" value="1"/>
</dbReference>
<gene>
    <name evidence="2" type="ORF">EV207_101134</name>
</gene>